<dbReference type="EMBL" id="UOFU01000239">
    <property type="protein sequence ID" value="VAX01748.1"/>
    <property type="molecule type" value="Genomic_DNA"/>
</dbReference>
<dbReference type="AlphaFoldDB" id="A0A3B1AQU9"/>
<proteinExistence type="predicted"/>
<reference evidence="1" key="1">
    <citation type="submission" date="2018-06" db="EMBL/GenBank/DDBJ databases">
        <authorList>
            <person name="Zhirakovskaya E."/>
        </authorList>
    </citation>
    <scope>NUCLEOTIDE SEQUENCE</scope>
</reference>
<accession>A0A3B1AQU9</accession>
<sequence length="22" mass="2469">MPQGVEYEVLGEWGLGEELFEG</sequence>
<evidence type="ECO:0000313" key="1">
    <source>
        <dbReference type="EMBL" id="VAX01748.1"/>
    </source>
</evidence>
<organism evidence="1">
    <name type="scientific">hydrothermal vent metagenome</name>
    <dbReference type="NCBI Taxonomy" id="652676"/>
    <lineage>
        <taxon>unclassified sequences</taxon>
        <taxon>metagenomes</taxon>
        <taxon>ecological metagenomes</taxon>
    </lineage>
</organism>
<protein>
    <submittedName>
        <fullName evidence="1">Uncharacterized protein</fullName>
    </submittedName>
</protein>
<name>A0A3B1AQU9_9ZZZZ</name>
<gene>
    <name evidence="1" type="ORF">MNBD_GAMMA20-1237</name>
</gene>